<name>A0A3S0WN77_9PROT</name>
<keyword evidence="4" id="KW-1185">Reference proteome</keyword>
<dbReference type="EMBL" id="RZIJ01000005">
    <property type="protein sequence ID" value="RUQ73802.1"/>
    <property type="molecule type" value="Genomic_DNA"/>
</dbReference>
<feature type="compositionally biased region" description="Low complexity" evidence="1">
    <location>
        <begin position="23"/>
        <end position="45"/>
    </location>
</feature>
<sequence length="173" mass="18893">MRSLVRPLLSALFLTLAATGSAPAQDAGKTAPPKAAAPAKPGKAKVMPGSPMAQVKFGEPAYPLTDDGTYRDYMGRIVGEYGRRCVRQEQFGWELAKGDQERLDRIFQGTMTGFGQTGYLTGEIKPKAVTDPETIVFLADRAKHRLLMVWVPMETSVLLMMCDTDTATTPRKP</sequence>
<reference evidence="3 4" key="1">
    <citation type="submission" date="2018-12" db="EMBL/GenBank/DDBJ databases">
        <authorList>
            <person name="Yang Y."/>
        </authorList>
    </citation>
    <scope>NUCLEOTIDE SEQUENCE [LARGE SCALE GENOMIC DNA]</scope>
    <source>
        <strain evidence="3 4">GSF71</strain>
    </source>
</reference>
<dbReference type="OrthoDB" id="7306548at2"/>
<evidence type="ECO:0000256" key="1">
    <source>
        <dbReference type="SAM" id="MobiDB-lite"/>
    </source>
</evidence>
<evidence type="ECO:0000256" key="2">
    <source>
        <dbReference type="SAM" id="SignalP"/>
    </source>
</evidence>
<feature type="chain" id="PRO_5018732361" evidence="2">
    <location>
        <begin position="25"/>
        <end position="173"/>
    </location>
</feature>
<accession>A0A3S0WN77</accession>
<dbReference type="RefSeq" id="WP_126996955.1">
    <property type="nucleotide sequence ID" value="NZ_CP173190.1"/>
</dbReference>
<protein>
    <submittedName>
        <fullName evidence="3">Uncharacterized protein</fullName>
    </submittedName>
</protein>
<organism evidence="3 4">
    <name type="scientific">Azospirillum doebereinerae</name>
    <dbReference type="NCBI Taxonomy" id="92933"/>
    <lineage>
        <taxon>Bacteria</taxon>
        <taxon>Pseudomonadati</taxon>
        <taxon>Pseudomonadota</taxon>
        <taxon>Alphaproteobacteria</taxon>
        <taxon>Rhodospirillales</taxon>
        <taxon>Azospirillaceae</taxon>
        <taxon>Azospirillum</taxon>
    </lineage>
</organism>
<keyword evidence="2" id="KW-0732">Signal</keyword>
<comment type="caution">
    <text evidence="3">The sequence shown here is derived from an EMBL/GenBank/DDBJ whole genome shotgun (WGS) entry which is preliminary data.</text>
</comment>
<feature type="region of interest" description="Disordered" evidence="1">
    <location>
        <begin position="23"/>
        <end position="48"/>
    </location>
</feature>
<evidence type="ECO:0000313" key="4">
    <source>
        <dbReference type="Proteomes" id="UP000280346"/>
    </source>
</evidence>
<dbReference type="Proteomes" id="UP000280346">
    <property type="component" value="Unassembled WGS sequence"/>
</dbReference>
<proteinExistence type="predicted"/>
<dbReference type="AlphaFoldDB" id="A0A3S0WN77"/>
<gene>
    <name evidence="3" type="ORF">EJ913_09110</name>
</gene>
<evidence type="ECO:0000313" key="3">
    <source>
        <dbReference type="EMBL" id="RUQ73802.1"/>
    </source>
</evidence>
<feature type="signal peptide" evidence="2">
    <location>
        <begin position="1"/>
        <end position="24"/>
    </location>
</feature>